<proteinExistence type="predicted"/>
<name>A0A2H1W523_SPOFR</name>
<accession>A0A2H1W523</accession>
<protein>
    <submittedName>
        <fullName evidence="1">SFRICE_028550</fullName>
    </submittedName>
</protein>
<sequence length="87" mass="9449">MNFDKCSDLLPSLRINNTGSVAGVAARAPALAPALRHDSCDRAALTNTLLRAPRPRPRDIVLSLITALIDNKSKIIDMTIEVSKLNR</sequence>
<gene>
    <name evidence="1" type="ORF">SFRICE_028550</name>
</gene>
<dbReference type="EMBL" id="ODYU01006363">
    <property type="protein sequence ID" value="SOQ48148.1"/>
    <property type="molecule type" value="Genomic_DNA"/>
</dbReference>
<dbReference type="AlphaFoldDB" id="A0A2H1W523"/>
<reference evidence="1" key="1">
    <citation type="submission" date="2016-07" db="EMBL/GenBank/DDBJ databases">
        <authorList>
            <person name="Bretaudeau A."/>
        </authorList>
    </citation>
    <scope>NUCLEOTIDE SEQUENCE</scope>
    <source>
        <strain evidence="1">Rice</strain>
        <tissue evidence="1">Whole body</tissue>
    </source>
</reference>
<organism evidence="1">
    <name type="scientific">Spodoptera frugiperda</name>
    <name type="common">Fall armyworm</name>
    <dbReference type="NCBI Taxonomy" id="7108"/>
    <lineage>
        <taxon>Eukaryota</taxon>
        <taxon>Metazoa</taxon>
        <taxon>Ecdysozoa</taxon>
        <taxon>Arthropoda</taxon>
        <taxon>Hexapoda</taxon>
        <taxon>Insecta</taxon>
        <taxon>Pterygota</taxon>
        <taxon>Neoptera</taxon>
        <taxon>Endopterygota</taxon>
        <taxon>Lepidoptera</taxon>
        <taxon>Glossata</taxon>
        <taxon>Ditrysia</taxon>
        <taxon>Noctuoidea</taxon>
        <taxon>Noctuidae</taxon>
        <taxon>Amphipyrinae</taxon>
        <taxon>Spodoptera</taxon>
    </lineage>
</organism>
<evidence type="ECO:0000313" key="1">
    <source>
        <dbReference type="EMBL" id="SOQ48148.1"/>
    </source>
</evidence>